<sequence>MKWFGIKINDGSSTIAPPKSTSSNTHSLLLAESDSIFSSHFRSPPAPKLASKLAPLDKAISTRNRILPQVSSIQGKIEYSFKNELLLIEAMTHSSYHRNDITGCYQRLEFLGDAILDYLVTCHIYQSDSSAEPGRMTELRSALVCNSRFAELAISLNLHRSLCHGSPNLFNDMKKYAQSLKQREKEDRERKLEEMSINDDDSAQVIVESMEDGDIDDDEDEDDDIIEPPKSLSDCFEALAGAVFIDSGMNLQTVWETFSPFLEPLFEKFKNDPPLTPICELHKLIPKDLEVKKKVLSEGKSQCIIEIKDKNICEVATARSYKNAKNFAASRVLKK</sequence>
<dbReference type="KEGG" id="aqu:100634965"/>
<evidence type="ECO:0000259" key="2">
    <source>
        <dbReference type="PROSITE" id="PS50142"/>
    </source>
</evidence>
<dbReference type="PANTHER" id="PTHR14950:SF37">
    <property type="entry name" value="ENDORIBONUCLEASE DICER"/>
    <property type="match status" value="1"/>
</dbReference>
<organism evidence="3 4">
    <name type="scientific">Amphimedon queenslandica</name>
    <name type="common">Sponge</name>
    <dbReference type="NCBI Taxonomy" id="400682"/>
    <lineage>
        <taxon>Eukaryota</taxon>
        <taxon>Metazoa</taxon>
        <taxon>Porifera</taxon>
        <taxon>Demospongiae</taxon>
        <taxon>Heteroscleromorpha</taxon>
        <taxon>Haplosclerida</taxon>
        <taxon>Niphatidae</taxon>
        <taxon>Amphimedon</taxon>
    </lineage>
</organism>
<dbReference type="Proteomes" id="UP000007879">
    <property type="component" value="Unassembled WGS sequence"/>
</dbReference>
<accession>A0AAN0IK44</accession>
<evidence type="ECO:0000256" key="1">
    <source>
        <dbReference type="ARBA" id="ARBA00022801"/>
    </source>
</evidence>
<dbReference type="PANTHER" id="PTHR14950">
    <property type="entry name" value="DICER-RELATED"/>
    <property type="match status" value="1"/>
</dbReference>
<name>A0AAN0IK44_AMPQE</name>
<proteinExistence type="predicted"/>
<keyword evidence="1" id="KW-0378">Hydrolase</keyword>
<dbReference type="GO" id="GO:0030422">
    <property type="term" value="P:siRNA processing"/>
    <property type="evidence" value="ECO:0007669"/>
    <property type="project" value="InterPro"/>
</dbReference>
<dbReference type="GO" id="GO:0004530">
    <property type="term" value="F:deoxyribonuclease I activity"/>
    <property type="evidence" value="ECO:0007669"/>
    <property type="project" value="TreeGrafter"/>
</dbReference>
<dbReference type="AlphaFoldDB" id="A0AAN0IK44"/>
<reference evidence="4" key="1">
    <citation type="journal article" date="2010" name="Nature">
        <title>The Amphimedon queenslandica genome and the evolution of animal complexity.</title>
        <authorList>
            <person name="Srivastava M."/>
            <person name="Simakov O."/>
            <person name="Chapman J."/>
            <person name="Fahey B."/>
            <person name="Gauthier M.E."/>
            <person name="Mitros T."/>
            <person name="Richards G.S."/>
            <person name="Conaco C."/>
            <person name="Dacre M."/>
            <person name="Hellsten U."/>
            <person name="Larroux C."/>
            <person name="Putnam N.H."/>
            <person name="Stanke M."/>
            <person name="Adamska M."/>
            <person name="Darling A."/>
            <person name="Degnan S.M."/>
            <person name="Oakley T.H."/>
            <person name="Plachetzki D.C."/>
            <person name="Zhai Y."/>
            <person name="Adamski M."/>
            <person name="Calcino A."/>
            <person name="Cummins S.F."/>
            <person name="Goodstein D.M."/>
            <person name="Harris C."/>
            <person name="Jackson D.J."/>
            <person name="Leys S.P."/>
            <person name="Shu S."/>
            <person name="Woodcroft B.J."/>
            <person name="Vervoort M."/>
            <person name="Kosik K.S."/>
            <person name="Manning G."/>
            <person name="Degnan B.M."/>
            <person name="Rokhsar D.S."/>
        </authorList>
    </citation>
    <scope>NUCLEOTIDE SEQUENCE [LARGE SCALE GENOMIC DNA]</scope>
</reference>
<dbReference type="GO" id="GO:0005737">
    <property type="term" value="C:cytoplasm"/>
    <property type="evidence" value="ECO:0007669"/>
    <property type="project" value="TreeGrafter"/>
</dbReference>
<dbReference type="SMART" id="SM00535">
    <property type="entry name" value="RIBOc"/>
    <property type="match status" value="1"/>
</dbReference>
<dbReference type="GO" id="GO:0031054">
    <property type="term" value="P:pre-miRNA processing"/>
    <property type="evidence" value="ECO:0007669"/>
    <property type="project" value="InterPro"/>
</dbReference>
<dbReference type="InterPro" id="IPR036389">
    <property type="entry name" value="RNase_III_sf"/>
</dbReference>
<dbReference type="PROSITE" id="PS00517">
    <property type="entry name" value="RNASE_3_1"/>
    <property type="match status" value="1"/>
</dbReference>
<dbReference type="PROSITE" id="PS50142">
    <property type="entry name" value="RNASE_3_2"/>
    <property type="match status" value="1"/>
</dbReference>
<dbReference type="Gene3D" id="1.10.1520.10">
    <property type="entry name" value="Ribonuclease III domain"/>
    <property type="match status" value="1"/>
</dbReference>
<reference evidence="3" key="2">
    <citation type="submission" date="2024-06" db="UniProtKB">
        <authorList>
            <consortium name="EnsemblMetazoa"/>
        </authorList>
    </citation>
    <scope>IDENTIFICATION</scope>
</reference>
<dbReference type="EnsemblMetazoa" id="XM_003391856.2">
    <property type="protein sequence ID" value="XP_003391904.2"/>
    <property type="gene ID" value="LOC100634965"/>
</dbReference>
<keyword evidence="4" id="KW-1185">Reference proteome</keyword>
<dbReference type="GO" id="GO:0003723">
    <property type="term" value="F:RNA binding"/>
    <property type="evidence" value="ECO:0007669"/>
    <property type="project" value="InterPro"/>
</dbReference>
<dbReference type="InterPro" id="IPR000999">
    <property type="entry name" value="RNase_III_dom"/>
</dbReference>
<evidence type="ECO:0000313" key="3">
    <source>
        <dbReference type="EnsemblMetazoa" id="XP_003391904.2"/>
    </source>
</evidence>
<feature type="domain" description="RNase III" evidence="2">
    <location>
        <begin position="70"/>
        <end position="248"/>
    </location>
</feature>
<dbReference type="GO" id="GO:0006309">
    <property type="term" value="P:apoptotic DNA fragmentation"/>
    <property type="evidence" value="ECO:0007669"/>
    <property type="project" value="TreeGrafter"/>
</dbReference>
<dbReference type="SUPFAM" id="SSF69065">
    <property type="entry name" value="RNase III domain-like"/>
    <property type="match status" value="1"/>
</dbReference>
<dbReference type="InterPro" id="IPR044441">
    <property type="entry name" value="DICER_DSRM"/>
</dbReference>
<dbReference type="CDD" id="cd00593">
    <property type="entry name" value="RIBOc"/>
    <property type="match status" value="1"/>
</dbReference>
<evidence type="ECO:0000313" key="4">
    <source>
        <dbReference type="Proteomes" id="UP000007879"/>
    </source>
</evidence>
<dbReference type="Pfam" id="PF20932">
    <property type="entry name" value="Dicer_dsRBD"/>
    <property type="match status" value="1"/>
</dbReference>
<dbReference type="GeneID" id="100634965"/>
<dbReference type="GO" id="GO:0004525">
    <property type="term" value="F:ribonuclease III activity"/>
    <property type="evidence" value="ECO:0007669"/>
    <property type="project" value="InterPro"/>
</dbReference>
<dbReference type="RefSeq" id="XP_003391904.2">
    <property type="nucleotide sequence ID" value="XM_003391856.2"/>
</dbReference>
<dbReference type="Pfam" id="PF00636">
    <property type="entry name" value="Ribonuclease_3"/>
    <property type="match status" value="1"/>
</dbReference>
<dbReference type="GO" id="GO:0005634">
    <property type="term" value="C:nucleus"/>
    <property type="evidence" value="ECO:0007669"/>
    <property type="project" value="TreeGrafter"/>
</dbReference>
<protein>
    <recommendedName>
        <fullName evidence="2">RNase III domain-containing protein</fullName>
    </recommendedName>
</protein>